<dbReference type="NCBIfam" id="TIGR01764">
    <property type="entry name" value="excise"/>
    <property type="match status" value="1"/>
</dbReference>
<dbReference type="SUPFAM" id="SSF46955">
    <property type="entry name" value="Putative DNA-binding domain"/>
    <property type="match status" value="1"/>
</dbReference>
<protein>
    <submittedName>
        <fullName evidence="2">DNA-binding protein</fullName>
    </submittedName>
</protein>
<dbReference type="InterPro" id="IPR010093">
    <property type="entry name" value="SinI_DNA-bd"/>
</dbReference>
<dbReference type="Pfam" id="PF12728">
    <property type="entry name" value="HTH_17"/>
    <property type="match status" value="1"/>
</dbReference>
<accession>A0A2A4AIC1</accession>
<proteinExistence type="predicted"/>
<reference evidence="2 3" key="1">
    <citation type="submission" date="2017-09" db="EMBL/GenBank/DDBJ databases">
        <title>Draft Genome Sequence of Corynebacterium accolens AH4003.</title>
        <authorList>
            <person name="Chen Y."/>
            <person name="Oosthuysen W.F."/>
            <person name="Kelley S."/>
            <person name="Horswill A."/>
        </authorList>
    </citation>
    <scope>NUCLEOTIDE SEQUENCE [LARGE SCALE GENOMIC DNA]</scope>
    <source>
        <strain evidence="2 3">AH4003</strain>
    </source>
</reference>
<evidence type="ECO:0000313" key="3">
    <source>
        <dbReference type="Proteomes" id="UP000218690"/>
    </source>
</evidence>
<dbReference type="AlphaFoldDB" id="A0A2A4AIC1"/>
<keyword evidence="2" id="KW-0238">DNA-binding</keyword>
<organism evidence="2 3">
    <name type="scientific">Corynebacterium accolens</name>
    <dbReference type="NCBI Taxonomy" id="38284"/>
    <lineage>
        <taxon>Bacteria</taxon>
        <taxon>Bacillati</taxon>
        <taxon>Actinomycetota</taxon>
        <taxon>Actinomycetes</taxon>
        <taxon>Mycobacteriales</taxon>
        <taxon>Corynebacteriaceae</taxon>
        <taxon>Corynebacterium</taxon>
    </lineage>
</organism>
<sequence>MRILQDEKLTPQQLEEFDALAKASESPVVRTLMQNIAEVLRNGGNLLSAEEDAALSPNEAAKQLGMSRTFLNRLLDQGKIPYFKVGTHRRIRVVDLALFEQQRDSDRIELAQRLARQQQTTRAVDATIADLL</sequence>
<dbReference type="EMBL" id="NWBP01000034">
    <property type="protein sequence ID" value="PCC81956.1"/>
    <property type="molecule type" value="Genomic_DNA"/>
</dbReference>
<name>A0A2A4AIC1_9CORY</name>
<dbReference type="Proteomes" id="UP000218690">
    <property type="component" value="Unassembled WGS sequence"/>
</dbReference>
<evidence type="ECO:0000313" key="2">
    <source>
        <dbReference type="EMBL" id="PCC81956.1"/>
    </source>
</evidence>
<comment type="caution">
    <text evidence="2">The sequence shown here is derived from an EMBL/GenBank/DDBJ whole genome shotgun (WGS) entry which is preliminary data.</text>
</comment>
<dbReference type="GO" id="GO:0003677">
    <property type="term" value="F:DNA binding"/>
    <property type="evidence" value="ECO:0007669"/>
    <property type="project" value="UniProtKB-KW"/>
</dbReference>
<feature type="domain" description="Helix-turn-helix" evidence="1">
    <location>
        <begin position="55"/>
        <end position="102"/>
    </location>
</feature>
<evidence type="ECO:0000259" key="1">
    <source>
        <dbReference type="Pfam" id="PF12728"/>
    </source>
</evidence>
<dbReference type="InterPro" id="IPR041657">
    <property type="entry name" value="HTH_17"/>
</dbReference>
<gene>
    <name evidence="2" type="ORF">COM45_11125</name>
</gene>
<dbReference type="InterPro" id="IPR009061">
    <property type="entry name" value="DNA-bd_dom_put_sf"/>
</dbReference>